<protein>
    <submittedName>
        <fullName evidence="1">Uncharacterized protein</fullName>
    </submittedName>
</protein>
<sequence length="617" mass="73603">MSYKKKLMAYENGLKQKQILHDFDVITYKHLNHDLQHMSDEEAVRHYKNHGVYEGRKYKNISLPSGFDVIRYKQLNSDLQHMTDEEAICHYKRCGVYEPRKYKNSCIPYDFDVNGYKNLYPDLQHMTDEEAINHYKNNGFYEGRIYSNNLKTAILFHVGNIDTFLKMYNDYMHFFNRNILIFITIHNNDYVDIVRQNIPNAIITIIENKGADIGGFLHNMKLLINHPNYNDIHNIYFIHTKTNDNWRKELLSPLLNNYIKIESELQDKKNIPIIVGSNKYCYRNNKGINRKYIKDVFDRNKNNFDVFLKNDWRDYHDQYIFENTNIDENNKNQCVELNLNSEFYKNYESDLKSLSNNEAIDHFNNCGVNEFHRINNPCYIEKFGKESYFIAGTIFMCNKDYFKIFEGINFDYEYSILERGYVLNNIPRKIHTWEYIFGLLLYCINGNVISINENGNMNDMKNKDSEFNVDIYRNCNMDLNEYTNDELLNDYNTYGIYENKIATMKQLYKQQAIINQDLMKANIAIFIKVINNSDTFNNVKSILQKIKLMTENSFADIYIGYDLNNDNYYHGLSTIYEDINSQYNIIGSFDIIDITKYNFYLGYNLQRKYDTMIQEII</sequence>
<accession>A0A6C0DLF1</accession>
<reference evidence="1" key="1">
    <citation type="journal article" date="2020" name="Nature">
        <title>Giant virus diversity and host interactions through global metagenomics.</title>
        <authorList>
            <person name="Schulz F."/>
            <person name="Roux S."/>
            <person name="Paez-Espino D."/>
            <person name="Jungbluth S."/>
            <person name="Walsh D.A."/>
            <person name="Denef V.J."/>
            <person name="McMahon K.D."/>
            <person name="Konstantinidis K.T."/>
            <person name="Eloe-Fadrosh E.A."/>
            <person name="Kyrpides N.C."/>
            <person name="Woyke T."/>
        </authorList>
    </citation>
    <scope>NUCLEOTIDE SEQUENCE</scope>
    <source>
        <strain evidence="1">GVMAG-M-3300023174-24</strain>
    </source>
</reference>
<evidence type="ECO:0000313" key="1">
    <source>
        <dbReference type="EMBL" id="QHT17403.1"/>
    </source>
</evidence>
<proteinExistence type="predicted"/>
<dbReference type="EMBL" id="MN739634">
    <property type="protein sequence ID" value="QHT17403.1"/>
    <property type="molecule type" value="Genomic_DNA"/>
</dbReference>
<name>A0A6C0DLF1_9ZZZZ</name>
<dbReference type="AlphaFoldDB" id="A0A6C0DLF1"/>
<organism evidence="1">
    <name type="scientific">viral metagenome</name>
    <dbReference type="NCBI Taxonomy" id="1070528"/>
    <lineage>
        <taxon>unclassified sequences</taxon>
        <taxon>metagenomes</taxon>
        <taxon>organismal metagenomes</taxon>
    </lineage>
</organism>